<keyword evidence="8" id="KW-0479">Metal-binding</keyword>
<keyword evidence="17 23" id="KW-0326">Glycosidase</keyword>
<evidence type="ECO:0000256" key="9">
    <source>
        <dbReference type="ARBA" id="ARBA00022763"/>
    </source>
</evidence>
<evidence type="ECO:0000313" key="24">
    <source>
        <dbReference type="Proteomes" id="UP001168694"/>
    </source>
</evidence>
<evidence type="ECO:0000256" key="2">
    <source>
        <dbReference type="ARBA" id="ARBA00001947"/>
    </source>
</evidence>
<dbReference type="SMART" id="SM01232">
    <property type="entry name" value="H2TH"/>
    <property type="match status" value="1"/>
</dbReference>
<accession>A0ABT8E9B5</accession>
<dbReference type="SUPFAM" id="SSF81624">
    <property type="entry name" value="N-terminal domain of MutM-like DNA repair proteins"/>
    <property type="match status" value="1"/>
</dbReference>
<evidence type="ECO:0000256" key="6">
    <source>
        <dbReference type="ARBA" id="ARBA00012720"/>
    </source>
</evidence>
<dbReference type="Gene3D" id="3.20.190.10">
    <property type="entry name" value="MutM-like, N-terminal"/>
    <property type="match status" value="1"/>
</dbReference>
<dbReference type="Pfam" id="PF01149">
    <property type="entry name" value="Fapy_DNA_glyco"/>
    <property type="match status" value="1"/>
</dbReference>
<keyword evidence="13" id="KW-0238">DNA-binding</keyword>
<dbReference type="InterPro" id="IPR010663">
    <property type="entry name" value="Znf_FPG/IleRS"/>
</dbReference>
<comment type="catalytic activity">
    <reaction evidence="19">
        <text>2'-deoxyribonucleotide-(2'-deoxyribose 5'-phosphate)-2'-deoxyribonucleotide-DNA = a 3'-end 2'-deoxyribonucleotide-(2,3-dehydro-2,3-deoxyribose 5'-phosphate)-DNA + a 5'-end 5'-phospho-2'-deoxyribonucleoside-DNA + H(+)</text>
        <dbReference type="Rhea" id="RHEA:66592"/>
        <dbReference type="Rhea" id="RHEA-COMP:13180"/>
        <dbReference type="Rhea" id="RHEA-COMP:16897"/>
        <dbReference type="Rhea" id="RHEA-COMP:17067"/>
        <dbReference type="ChEBI" id="CHEBI:15378"/>
        <dbReference type="ChEBI" id="CHEBI:136412"/>
        <dbReference type="ChEBI" id="CHEBI:157695"/>
        <dbReference type="ChEBI" id="CHEBI:167181"/>
        <dbReference type="EC" id="4.2.99.18"/>
    </reaction>
</comment>
<dbReference type="EMBL" id="JAUHLN010000003">
    <property type="protein sequence ID" value="MDN4074503.1"/>
    <property type="molecule type" value="Genomic_DNA"/>
</dbReference>
<keyword evidence="16" id="KW-0511">Multifunctional enzyme</keyword>
<evidence type="ECO:0000256" key="8">
    <source>
        <dbReference type="ARBA" id="ARBA00022723"/>
    </source>
</evidence>
<keyword evidence="12" id="KW-0862">Zinc</keyword>
<dbReference type="SUPFAM" id="SSF57716">
    <property type="entry name" value="Glucocorticoid receptor-like (DNA-binding domain)"/>
    <property type="match status" value="1"/>
</dbReference>
<evidence type="ECO:0000256" key="16">
    <source>
        <dbReference type="ARBA" id="ARBA00023268"/>
    </source>
</evidence>
<comment type="caution">
    <text evidence="23">The sequence shown here is derived from an EMBL/GenBank/DDBJ whole genome shotgun (WGS) entry which is preliminary data.</text>
</comment>
<evidence type="ECO:0000256" key="1">
    <source>
        <dbReference type="ARBA" id="ARBA00001668"/>
    </source>
</evidence>
<keyword evidence="10 20" id="KW-0863">Zinc-finger</keyword>
<dbReference type="Proteomes" id="UP001168694">
    <property type="component" value="Unassembled WGS sequence"/>
</dbReference>
<keyword evidence="15 23" id="KW-0456">Lyase</keyword>
<organism evidence="23 24">
    <name type="scientific">Fictibacillus terranigra</name>
    <dbReference type="NCBI Taxonomy" id="3058424"/>
    <lineage>
        <taxon>Bacteria</taxon>
        <taxon>Bacillati</taxon>
        <taxon>Bacillota</taxon>
        <taxon>Bacilli</taxon>
        <taxon>Bacillales</taxon>
        <taxon>Fictibacillaceae</taxon>
        <taxon>Fictibacillus</taxon>
    </lineage>
</organism>
<dbReference type="InterPro" id="IPR020629">
    <property type="entry name" value="FPG_Glyclase"/>
</dbReference>
<evidence type="ECO:0000256" key="7">
    <source>
        <dbReference type="ARBA" id="ARBA00016240"/>
    </source>
</evidence>
<evidence type="ECO:0000259" key="21">
    <source>
        <dbReference type="PROSITE" id="PS51066"/>
    </source>
</evidence>
<evidence type="ECO:0000256" key="5">
    <source>
        <dbReference type="ARBA" id="ARBA00012024"/>
    </source>
</evidence>
<comment type="subunit">
    <text evidence="4">Monomer.</text>
</comment>
<dbReference type="Gene3D" id="1.10.8.50">
    <property type="match status" value="1"/>
</dbReference>
<gene>
    <name evidence="23" type="primary">mutM</name>
    <name evidence="23" type="ORF">QYF49_16100</name>
</gene>
<dbReference type="RefSeq" id="WP_290400629.1">
    <property type="nucleotide sequence ID" value="NZ_JAUHLN010000003.1"/>
</dbReference>
<dbReference type="InterPro" id="IPR010979">
    <property type="entry name" value="Ribosomal_uS13-like_H2TH"/>
</dbReference>
<evidence type="ECO:0000256" key="10">
    <source>
        <dbReference type="ARBA" id="ARBA00022771"/>
    </source>
</evidence>
<dbReference type="SUPFAM" id="SSF46946">
    <property type="entry name" value="S13-like H2TH domain"/>
    <property type="match status" value="1"/>
</dbReference>
<evidence type="ECO:0000256" key="17">
    <source>
        <dbReference type="ARBA" id="ARBA00023295"/>
    </source>
</evidence>
<dbReference type="PROSITE" id="PS51068">
    <property type="entry name" value="FPG_CAT"/>
    <property type="match status" value="1"/>
</dbReference>
<reference evidence="23" key="1">
    <citation type="submission" date="2023-06" db="EMBL/GenBank/DDBJ databases">
        <title>Draft Genome Sequences of Representative Paenibacillus Polymyxa, Bacillus cereus, Fictibacillus sp., and Brevibacillus agri Strains Isolated from Amazonian Dark Earth.</title>
        <authorList>
            <person name="Pellegrinetti T.A."/>
            <person name="Cunha I.C.M."/>
            <person name="Chaves M.G."/>
            <person name="Freitas A.S."/>
            <person name="Silva A.V.R."/>
            <person name="Tsai S.M."/>
            <person name="Mendes L.W."/>
        </authorList>
    </citation>
    <scope>NUCLEOTIDE SEQUENCE</scope>
    <source>
        <strain evidence="23">CENA-BCM004</strain>
    </source>
</reference>
<comment type="similarity">
    <text evidence="3">Belongs to the FPG family.</text>
</comment>
<dbReference type="SMART" id="SM00898">
    <property type="entry name" value="Fapy_DNA_glyco"/>
    <property type="match status" value="1"/>
</dbReference>
<dbReference type="PANTHER" id="PTHR22993">
    <property type="entry name" value="FORMAMIDOPYRIMIDINE-DNA GLYCOSYLASE"/>
    <property type="match status" value="1"/>
</dbReference>
<dbReference type="NCBIfam" id="NF002211">
    <property type="entry name" value="PRK01103.1"/>
    <property type="match status" value="1"/>
</dbReference>
<dbReference type="Pfam" id="PF06827">
    <property type="entry name" value="zf-FPG_IleRS"/>
    <property type="match status" value="1"/>
</dbReference>
<keyword evidence="9" id="KW-0227">DNA damage</keyword>
<dbReference type="PROSITE" id="PS51066">
    <property type="entry name" value="ZF_FPG_2"/>
    <property type="match status" value="1"/>
</dbReference>
<feature type="domain" description="FPG-type" evidence="21">
    <location>
        <begin position="235"/>
        <end position="269"/>
    </location>
</feature>
<keyword evidence="14" id="KW-0234">DNA repair</keyword>
<comment type="catalytic activity">
    <reaction evidence="1">
        <text>Hydrolysis of DNA containing ring-opened 7-methylguanine residues, releasing 2,6-diamino-4-hydroxy-5-(N-methyl)formamidopyrimidine.</text>
        <dbReference type="EC" id="3.2.2.23"/>
    </reaction>
</comment>
<dbReference type="Pfam" id="PF06831">
    <property type="entry name" value="H2TH"/>
    <property type="match status" value="1"/>
</dbReference>
<evidence type="ECO:0000256" key="4">
    <source>
        <dbReference type="ARBA" id="ARBA00011245"/>
    </source>
</evidence>
<sequence length="269" mass="30828">MPELPEMENYRLVLCRQLKGRPITEVDINREKSINKKTEIFEAHLQGAVITDIRRRAKHLIFQLNTGNALLLHLMLGGWMYIGNDEDNPDRTKQVILSFGERKLYFIGLRLGFLHLLNGKELKEKLEELGPEPFDPSFTLETFQKRFGTKRGTLKSILIDQKFMAGIGNCYSDEICWQARLQPARKANELKPDEVITLYHAIIPVLENGIKFGGYIVNPIYAGDAKTGGYNNHLLVYDREDQPCLRCGTEIRKIEISSRKSFSCPNCQV</sequence>
<protein>
    <recommendedName>
        <fullName evidence="7">Formamidopyrimidine-DNA glycosylase</fullName>
        <ecNumber evidence="5">3.2.2.23</ecNumber>
        <ecNumber evidence="6">4.2.99.18</ecNumber>
    </recommendedName>
    <alternativeName>
        <fullName evidence="18">DNA-(apurinic or apyrimidinic site) lyase MutM</fullName>
    </alternativeName>
</protein>
<dbReference type="NCBIfam" id="TIGR00577">
    <property type="entry name" value="fpg"/>
    <property type="match status" value="1"/>
</dbReference>
<dbReference type="PANTHER" id="PTHR22993:SF9">
    <property type="entry name" value="FORMAMIDOPYRIMIDINE-DNA GLYCOSYLASE"/>
    <property type="match status" value="1"/>
</dbReference>
<keyword evidence="24" id="KW-1185">Reference proteome</keyword>
<comment type="cofactor">
    <cofactor evidence="2">
        <name>Zn(2+)</name>
        <dbReference type="ChEBI" id="CHEBI:29105"/>
    </cofactor>
</comment>
<proteinExistence type="inferred from homology"/>
<evidence type="ECO:0000313" key="23">
    <source>
        <dbReference type="EMBL" id="MDN4074503.1"/>
    </source>
</evidence>
<dbReference type="GO" id="GO:0008534">
    <property type="term" value="F:oxidized purine nucleobase lesion DNA N-glycosylase activity"/>
    <property type="evidence" value="ECO:0007669"/>
    <property type="project" value="UniProtKB-EC"/>
</dbReference>
<dbReference type="InterPro" id="IPR012319">
    <property type="entry name" value="FPG_cat"/>
</dbReference>
<dbReference type="InterPro" id="IPR015886">
    <property type="entry name" value="H2TH_FPG"/>
</dbReference>
<evidence type="ECO:0000256" key="15">
    <source>
        <dbReference type="ARBA" id="ARBA00023239"/>
    </source>
</evidence>
<evidence type="ECO:0000256" key="20">
    <source>
        <dbReference type="PROSITE-ProRule" id="PRU00391"/>
    </source>
</evidence>
<dbReference type="InterPro" id="IPR035937">
    <property type="entry name" value="FPG_N"/>
</dbReference>
<evidence type="ECO:0000256" key="14">
    <source>
        <dbReference type="ARBA" id="ARBA00023204"/>
    </source>
</evidence>
<evidence type="ECO:0000256" key="18">
    <source>
        <dbReference type="ARBA" id="ARBA00030638"/>
    </source>
</evidence>
<dbReference type="EC" id="4.2.99.18" evidence="6"/>
<feature type="domain" description="Formamidopyrimidine-DNA glycosylase catalytic" evidence="22">
    <location>
        <begin position="2"/>
        <end position="100"/>
    </location>
</feature>
<evidence type="ECO:0000256" key="11">
    <source>
        <dbReference type="ARBA" id="ARBA00022801"/>
    </source>
</evidence>
<evidence type="ECO:0000259" key="22">
    <source>
        <dbReference type="PROSITE" id="PS51068"/>
    </source>
</evidence>
<evidence type="ECO:0000256" key="13">
    <source>
        <dbReference type="ARBA" id="ARBA00023125"/>
    </source>
</evidence>
<evidence type="ECO:0000256" key="19">
    <source>
        <dbReference type="ARBA" id="ARBA00044632"/>
    </source>
</evidence>
<evidence type="ECO:0000256" key="3">
    <source>
        <dbReference type="ARBA" id="ARBA00009409"/>
    </source>
</evidence>
<name>A0ABT8E9B5_9BACL</name>
<dbReference type="GO" id="GO:0140078">
    <property type="term" value="F:class I DNA-(apurinic or apyrimidinic site) endonuclease activity"/>
    <property type="evidence" value="ECO:0007669"/>
    <property type="project" value="UniProtKB-EC"/>
</dbReference>
<keyword evidence="11 23" id="KW-0378">Hydrolase</keyword>
<dbReference type="EC" id="3.2.2.23" evidence="5"/>
<evidence type="ECO:0000256" key="12">
    <source>
        <dbReference type="ARBA" id="ARBA00022833"/>
    </source>
</evidence>
<dbReference type="InterPro" id="IPR000214">
    <property type="entry name" value="Znf_DNA_glyclase/AP_lyase"/>
</dbReference>